<evidence type="ECO:0000313" key="3">
    <source>
        <dbReference type="Proteomes" id="UP000485058"/>
    </source>
</evidence>
<protein>
    <submittedName>
        <fullName evidence="2">Uncharacterized protein</fullName>
    </submittedName>
</protein>
<evidence type="ECO:0000313" key="2">
    <source>
        <dbReference type="EMBL" id="GFH14574.1"/>
    </source>
</evidence>
<organism evidence="2 3">
    <name type="scientific">Haematococcus lacustris</name>
    <name type="common">Green alga</name>
    <name type="synonym">Haematococcus pluvialis</name>
    <dbReference type="NCBI Taxonomy" id="44745"/>
    <lineage>
        <taxon>Eukaryota</taxon>
        <taxon>Viridiplantae</taxon>
        <taxon>Chlorophyta</taxon>
        <taxon>core chlorophytes</taxon>
        <taxon>Chlorophyceae</taxon>
        <taxon>CS clade</taxon>
        <taxon>Chlamydomonadales</taxon>
        <taxon>Haematococcaceae</taxon>
        <taxon>Haematococcus</taxon>
    </lineage>
</organism>
<dbReference type="EMBL" id="BLLF01000743">
    <property type="protein sequence ID" value="GFH14574.1"/>
    <property type="molecule type" value="Genomic_DNA"/>
</dbReference>
<gene>
    <name evidence="2" type="ORF">HaLaN_10656</name>
</gene>
<feature type="non-terminal residue" evidence="2">
    <location>
        <position position="1"/>
    </location>
</feature>
<accession>A0A699Z6R8</accession>
<comment type="caution">
    <text evidence="2">The sequence shown here is derived from an EMBL/GenBank/DDBJ whole genome shotgun (WGS) entry which is preliminary data.</text>
</comment>
<feature type="region of interest" description="Disordered" evidence="1">
    <location>
        <begin position="1"/>
        <end position="52"/>
    </location>
</feature>
<keyword evidence="3" id="KW-1185">Reference proteome</keyword>
<reference evidence="2 3" key="1">
    <citation type="submission" date="2020-02" db="EMBL/GenBank/DDBJ databases">
        <title>Draft genome sequence of Haematococcus lacustris strain NIES-144.</title>
        <authorList>
            <person name="Morimoto D."/>
            <person name="Nakagawa S."/>
            <person name="Yoshida T."/>
            <person name="Sawayama S."/>
        </authorList>
    </citation>
    <scope>NUCLEOTIDE SEQUENCE [LARGE SCALE GENOMIC DNA]</scope>
    <source>
        <strain evidence="2 3">NIES-144</strain>
    </source>
</reference>
<evidence type="ECO:0000256" key="1">
    <source>
        <dbReference type="SAM" id="MobiDB-lite"/>
    </source>
</evidence>
<dbReference type="Proteomes" id="UP000485058">
    <property type="component" value="Unassembled WGS sequence"/>
</dbReference>
<dbReference type="AlphaFoldDB" id="A0A699Z6R8"/>
<proteinExistence type="predicted"/>
<sequence>MVPEGREAATSSGGLASEGRLEALPTLPPVRLTPKAAPKFKYPKPKDDASAVGGGLRVHGQLGVTLAVAPLAA</sequence>
<name>A0A699Z6R8_HAELA</name>